<feature type="domain" description="SUEL-type lectin" evidence="2">
    <location>
        <begin position="155"/>
        <end position="261"/>
    </location>
</feature>
<proteinExistence type="predicted"/>
<evidence type="ECO:0000313" key="4">
    <source>
        <dbReference type="Proteomes" id="UP000285301"/>
    </source>
</evidence>
<dbReference type="AlphaFoldDB" id="A0A3S3PCJ8"/>
<name>A0A3S3PCJ8_9ACAR</name>
<feature type="non-terminal residue" evidence="3">
    <location>
        <position position="1"/>
    </location>
</feature>
<evidence type="ECO:0000256" key="1">
    <source>
        <dbReference type="SAM" id="MobiDB-lite"/>
    </source>
</evidence>
<dbReference type="EMBL" id="NCKU01004560">
    <property type="protein sequence ID" value="RWS05769.1"/>
    <property type="molecule type" value="Genomic_DNA"/>
</dbReference>
<dbReference type="PROSITE" id="PS50228">
    <property type="entry name" value="SUEL_LECTIN"/>
    <property type="match status" value="2"/>
</dbReference>
<feature type="non-terminal residue" evidence="3">
    <location>
        <position position="393"/>
    </location>
</feature>
<reference evidence="3 4" key="1">
    <citation type="journal article" date="2018" name="Gigascience">
        <title>Genomes of trombidid mites reveal novel predicted allergens and laterally-transferred genes associated with secondary metabolism.</title>
        <authorList>
            <person name="Dong X."/>
            <person name="Chaisiri K."/>
            <person name="Xia D."/>
            <person name="Armstrong S.D."/>
            <person name="Fang Y."/>
            <person name="Donnelly M.J."/>
            <person name="Kadowaki T."/>
            <person name="McGarry J.W."/>
            <person name="Darby A.C."/>
            <person name="Makepeace B.L."/>
        </authorList>
    </citation>
    <scope>NUCLEOTIDE SEQUENCE [LARGE SCALE GENOMIC DNA]</scope>
    <source>
        <strain evidence="3">UoL-WK</strain>
    </source>
</reference>
<keyword evidence="4" id="KW-1185">Reference proteome</keyword>
<organism evidence="3 4">
    <name type="scientific">Dinothrombium tinctorium</name>
    <dbReference type="NCBI Taxonomy" id="1965070"/>
    <lineage>
        <taxon>Eukaryota</taxon>
        <taxon>Metazoa</taxon>
        <taxon>Ecdysozoa</taxon>
        <taxon>Arthropoda</taxon>
        <taxon>Chelicerata</taxon>
        <taxon>Arachnida</taxon>
        <taxon>Acari</taxon>
        <taxon>Acariformes</taxon>
        <taxon>Trombidiformes</taxon>
        <taxon>Prostigmata</taxon>
        <taxon>Anystina</taxon>
        <taxon>Parasitengona</taxon>
        <taxon>Trombidioidea</taxon>
        <taxon>Trombidiidae</taxon>
        <taxon>Dinothrombium</taxon>
    </lineage>
</organism>
<dbReference type="InterPro" id="IPR043159">
    <property type="entry name" value="Lectin_gal-bd_sf"/>
</dbReference>
<feature type="region of interest" description="Disordered" evidence="1">
    <location>
        <begin position="276"/>
        <end position="306"/>
    </location>
</feature>
<feature type="compositionally biased region" description="Basic and acidic residues" evidence="1">
    <location>
        <begin position="276"/>
        <end position="305"/>
    </location>
</feature>
<dbReference type="PANTHER" id="PTHR46780">
    <property type="entry name" value="PROTEIN EVA-1"/>
    <property type="match status" value="1"/>
</dbReference>
<evidence type="ECO:0000313" key="3">
    <source>
        <dbReference type="EMBL" id="RWS05769.1"/>
    </source>
</evidence>
<sequence>TFQVHACDGEELKLECLQNTVISIYVAQYGRSGSNAHHLCPESTLKSTASTTSSTTRIQSSTKSSVINANVTSPAVKFNATKLNTNVSIESNCLTTEELRYSLLQKVEAACREQRICKIMTAPKSFGGIDPCPGVRKYAEVAYKCRPNTFYNKIVCEGSQLSLKCDKEFRIVIYSANFGSTRFGVPECPDLPENSNSQSSTPKEHLPRISEDCQVSYATETVMTSCHGKRLCSVRAEIDTFGNPNCNGKPRLHLKVVYTCLPKDILIDTLPGLKSNNEKEKERHEKNDSFVKSEEELDEKNDKTADNGFVGAPSYVPHQLEPSLSPTVYMSESYVKMKESSSTKPPNISERTMITDIVTVEKIDEHENCSHIVSPEKAIGFVSNWISTYKFIK</sequence>
<dbReference type="Gene3D" id="2.60.120.740">
    <property type="match status" value="2"/>
</dbReference>
<protein>
    <submittedName>
        <fullName evidence="3">Protein eva-1 C-like protein</fullName>
    </submittedName>
</protein>
<dbReference type="InterPro" id="IPR000922">
    <property type="entry name" value="Lectin_gal-bd_dom"/>
</dbReference>
<dbReference type="GO" id="GO:0030246">
    <property type="term" value="F:carbohydrate binding"/>
    <property type="evidence" value="ECO:0007669"/>
    <property type="project" value="InterPro"/>
</dbReference>
<evidence type="ECO:0000259" key="2">
    <source>
        <dbReference type="PROSITE" id="PS50228"/>
    </source>
</evidence>
<dbReference type="CDD" id="cd22829">
    <property type="entry name" value="Gal_Rha_Lectin_EVA1_EVA1C_rpt2"/>
    <property type="match status" value="1"/>
</dbReference>
<dbReference type="CDD" id="cd22828">
    <property type="entry name" value="Gal_Rha_Lectin_EVA1_EVA1C_rpt1"/>
    <property type="match status" value="1"/>
</dbReference>
<comment type="caution">
    <text evidence="3">The sequence shown here is derived from an EMBL/GenBank/DDBJ whole genome shotgun (WGS) entry which is preliminary data.</text>
</comment>
<accession>A0A3S3PCJ8</accession>
<gene>
    <name evidence="3" type="ORF">B4U79_00972</name>
</gene>
<dbReference type="Proteomes" id="UP000285301">
    <property type="component" value="Unassembled WGS sequence"/>
</dbReference>
<dbReference type="STRING" id="1965070.A0A3S3PCJ8"/>
<dbReference type="Pfam" id="PF02140">
    <property type="entry name" value="SUEL_Lectin"/>
    <property type="match status" value="1"/>
</dbReference>
<dbReference type="OrthoDB" id="5970528at2759"/>
<feature type="domain" description="SUEL-type lectin" evidence="2">
    <location>
        <begin position="6"/>
        <end position="146"/>
    </location>
</feature>